<dbReference type="SUPFAM" id="SSF51161">
    <property type="entry name" value="Trimeric LpxA-like enzymes"/>
    <property type="match status" value="1"/>
</dbReference>
<dbReference type="PANTHER" id="PTHR43523:SF2">
    <property type="entry name" value="GLUCOSE-1-PHOSPHATE ADENYLYLTRANSFERASE"/>
    <property type="match status" value="1"/>
</dbReference>
<dbReference type="CDD" id="cd04651">
    <property type="entry name" value="LbH_G1P_AT_C"/>
    <property type="match status" value="1"/>
</dbReference>
<evidence type="ECO:0000256" key="1">
    <source>
        <dbReference type="ARBA" id="ARBA00010443"/>
    </source>
</evidence>
<name>A0A264VZE8_9BACL</name>
<comment type="caution">
    <text evidence="6">The sequence shown here is derived from an EMBL/GenBank/DDBJ whole genome shotgun (WGS) entry which is preliminary data.</text>
</comment>
<protein>
    <submittedName>
        <fullName evidence="6">Glucose-1-phosphate adenylyltransferase</fullName>
        <ecNumber evidence="6">2.7.7.27</ecNumber>
    </submittedName>
</protein>
<keyword evidence="4" id="KW-0320">Glycogen biosynthesis</keyword>
<dbReference type="AlphaFoldDB" id="A0A264VZE8"/>
<feature type="non-terminal residue" evidence="6">
    <location>
        <position position="86"/>
    </location>
</feature>
<evidence type="ECO:0000259" key="5">
    <source>
        <dbReference type="Pfam" id="PF24894"/>
    </source>
</evidence>
<dbReference type="PANTHER" id="PTHR43523">
    <property type="entry name" value="GLUCOSE-1-PHOSPHATE ADENYLYLTRANSFERASE-RELATED"/>
    <property type="match status" value="1"/>
</dbReference>
<organism evidence="6 7">
    <name type="scientific">Tetzosporium hominis</name>
    <dbReference type="NCBI Taxonomy" id="2020506"/>
    <lineage>
        <taxon>Bacteria</taxon>
        <taxon>Bacillati</taxon>
        <taxon>Bacillota</taxon>
        <taxon>Bacilli</taxon>
        <taxon>Bacillales</taxon>
        <taxon>Caryophanaceae</taxon>
        <taxon>Tetzosporium</taxon>
    </lineage>
</organism>
<dbReference type="InterPro" id="IPR011004">
    <property type="entry name" value="Trimer_LpxA-like_sf"/>
</dbReference>
<keyword evidence="3 6" id="KW-0548">Nucleotidyltransferase</keyword>
<keyword evidence="7" id="KW-1185">Reference proteome</keyword>
<proteinExistence type="inferred from homology"/>
<dbReference type="InterPro" id="IPR056818">
    <property type="entry name" value="GlmU/GlgC-like_hexapep"/>
</dbReference>
<dbReference type="Pfam" id="PF24894">
    <property type="entry name" value="Hexapep_GlmU"/>
    <property type="match status" value="1"/>
</dbReference>
<sequence length="86" mass="9059">FISSDAQVQDSLVNEGCVVYGNVSHSVLFQGVTVGKQATVKSSVIMPDVTIGEHVVIENAIVPKGLVLPDGAVIRSEKDIQEALLV</sequence>
<reference evidence="6 7" key="1">
    <citation type="submission" date="2017-07" db="EMBL/GenBank/DDBJ databases">
        <title>Tetzosporium hominis gen.nov. sp.nov.</title>
        <authorList>
            <person name="Tetz G."/>
            <person name="Tetz V."/>
        </authorList>
    </citation>
    <scope>NUCLEOTIDE SEQUENCE [LARGE SCALE GENOMIC DNA]</scope>
    <source>
        <strain evidence="6 7">VT-49</strain>
    </source>
</reference>
<evidence type="ECO:0000313" key="6">
    <source>
        <dbReference type="EMBL" id="OZS76712.1"/>
    </source>
</evidence>
<dbReference type="EC" id="2.7.7.27" evidence="6"/>
<feature type="domain" description="Glucose-1-phosphate adenylyltransferase/Bifunctional protein GlmU-like C-terminal hexapeptide" evidence="5">
    <location>
        <begin position="5"/>
        <end position="77"/>
    </location>
</feature>
<evidence type="ECO:0000313" key="7">
    <source>
        <dbReference type="Proteomes" id="UP000217065"/>
    </source>
</evidence>
<dbReference type="Proteomes" id="UP000217065">
    <property type="component" value="Unassembled WGS sequence"/>
</dbReference>
<evidence type="ECO:0000256" key="3">
    <source>
        <dbReference type="ARBA" id="ARBA00022695"/>
    </source>
</evidence>
<comment type="similarity">
    <text evidence="1">Belongs to the bacterial/plant glucose-1-phosphate adenylyltransferase family.</text>
</comment>
<evidence type="ECO:0000256" key="2">
    <source>
        <dbReference type="ARBA" id="ARBA00022679"/>
    </source>
</evidence>
<evidence type="ECO:0000256" key="4">
    <source>
        <dbReference type="ARBA" id="ARBA00023056"/>
    </source>
</evidence>
<dbReference type="GO" id="GO:0005978">
    <property type="term" value="P:glycogen biosynthetic process"/>
    <property type="evidence" value="ECO:0007669"/>
    <property type="project" value="UniProtKB-KW"/>
</dbReference>
<dbReference type="GO" id="GO:0008878">
    <property type="term" value="F:glucose-1-phosphate adenylyltransferase activity"/>
    <property type="evidence" value="ECO:0007669"/>
    <property type="project" value="UniProtKB-EC"/>
</dbReference>
<gene>
    <name evidence="6" type="primary">glgC</name>
    <name evidence="6" type="ORF">CF394_15280</name>
</gene>
<accession>A0A264VZE8</accession>
<dbReference type="Gene3D" id="2.160.10.10">
    <property type="entry name" value="Hexapeptide repeat proteins"/>
    <property type="match status" value="1"/>
</dbReference>
<dbReference type="InterPro" id="IPR011831">
    <property type="entry name" value="ADP-Glc_PPase"/>
</dbReference>
<feature type="non-terminal residue" evidence="6">
    <location>
        <position position="1"/>
    </location>
</feature>
<dbReference type="EMBL" id="NOKQ01000368">
    <property type="protein sequence ID" value="OZS76712.1"/>
    <property type="molecule type" value="Genomic_DNA"/>
</dbReference>
<keyword evidence="2 6" id="KW-0808">Transferase</keyword>